<organism evidence="1 2">
    <name type="scientific">Pangasius djambal</name>
    <dbReference type="NCBI Taxonomy" id="1691987"/>
    <lineage>
        <taxon>Eukaryota</taxon>
        <taxon>Metazoa</taxon>
        <taxon>Chordata</taxon>
        <taxon>Craniata</taxon>
        <taxon>Vertebrata</taxon>
        <taxon>Euteleostomi</taxon>
        <taxon>Actinopterygii</taxon>
        <taxon>Neopterygii</taxon>
        <taxon>Teleostei</taxon>
        <taxon>Ostariophysi</taxon>
        <taxon>Siluriformes</taxon>
        <taxon>Pangasiidae</taxon>
        <taxon>Pangasius</taxon>
    </lineage>
</organism>
<evidence type="ECO:0000313" key="1">
    <source>
        <dbReference type="EMBL" id="MCJ8742998.1"/>
    </source>
</evidence>
<sequence length="1989" mass="211006">MMDHSYLWILLLSLSLSYRSVSAQAEECRTALPADIVFLVDESWSVGPSSFGQIKEFISEMIRSFQSSVIGSEGVRFGVTLYADIPRMRVALTDYSTLDEILHAVEELPYEGGGSRMGVALEFLVESVFSPSIVRENTPKIAVLVTNGRSDDVIDGPVKAIAESGISLFAVGVRDADPEELRRIVSEPHEEHLMLSPDSSYLESLLPKISRRVCFTASEPPRPVKHTRLVTEKVVGPRDLQVSELSYNSLQLSWSQATGDVTGYRLLIAPVSPKGHLLPIKPRQIDLKGDVGNSKVTGLTPKTEYSLTVYAVYPGLIGESSTIITETIPVPPVANFRVVEEGLFSLRLAWTSPLGHVDTYKIFIPRSDRPGMIYEQTLQGDASSHVIDSLEEDKTYTVSIYAIYPEGPSEPVSVIGRTLKLVPVQQLMVENATTDTVQARWLSVRGASGYRLTWASSEGHIESVNLGGNYKFYMVQGLHAGTEYTISINPVFVDVEGPVTSSKAKTLESSAVQILRAMAVSTSSALTSWNAVSGATGYRLAWGPTAEFTGRDRPRQLALNKSVTEYLLKNLVHDTEYVISLYVLFGSVVGPGITATFRTSPLGYVSNFKVIAYTSSSINVEWSAIVGATEYKLTWRSEGVSAQSRYVGHSVLQHSITGLQPNTLYTISIHALYGNMEGPEISLTQLTAASSIDSEQIETVRELKVVDIGVNSFSLSWKKTPGVTGYKISWTPFNGGEKKSMTVSSSITSYTITGLPASSAYKIQVSSLVRDREGSSATVTARTLDLPKVNGFSALNITDDSTALNWTRVTGVSGYLLSWRHISELESTTEILGPGFTSFKIKNLQYGRTYIFTIRPLYGEVEGPVTTITKRIVGASRLVPVQPATLAPVPVSKEFSINSTAINNTSKTTTTQSPAAKPNLAVTKTAQSITMLTTEARDQTTLSAHTPPSGPVCGRVKADIVFLVDESWSIGSNNFGKLKDFLFRIVTYFPVIGPQGTQIAVVHYSDQPRIEFSLNTHRDRSSVLRALRQVHYGGGNTKTGRGISYVLRELFRESLGMRQNAPHVLVLVTDGKALDDVEPPSRVAHVLGVSVLAIGIANADIHELKTIASPTTYKNVFYATDFDDLPSIERELISSICSEALISEFQHHKEPAQLDIPTSDPVSISKPEGPCPIQCKGQKGEKGDAFGHGGLRPKLDSADYDLFTLKIKGEKGERGLPGTDGIPGVPGRPGRTGPPGSAGLRGPPGVPGDMGPPGITGPKGQRGERGEPGYVMGSMDVVPGRKGEPGSSGPQGPPGVPGVSGPPGVPGQPGPPGIPGISIKGETGEHGLKGPRGKPGPKGEKGEVGENGQAGLPGPIGVDGNPGLPGQKGEKGENGVGIPGVQGLQGSPGEKGNMGFPGPVGPKGEQGLQGMTGPSGLRGKRGLKGEHGDKGDRGDIGPVGPQGLAGLPGAVGPKGEEGQRGAPGDPAKGILGAPGKKGARGDIGPVGPPGLQGIKGVQGDKGEKGSPGFGIPGQPGPKGESGERGNVGLSGKPGPKGKPGVDGKRGLAGKDGQQGLRGSDGKKGEKGEPGVDGKDGPKGDVGPPGLPGSPVVLPEGASIDDFKKAFPVPVGPPGATGKPGVDGKRGLAGKDGQQGLRGSDGKKGEKGEPGVDGKDGPKGDVGPPGLPGSPVVLPEGASIDDFKKAFPVPVGPPGATGEKGDLGEKGDVGLPGRGVEMKDIEALFESYGIKLSLLKALIDRLLQDGMEELLHEISTKKRTKGQRINPDSNIISEYTNSVKYELSSEPQTDGFLTEEVDLNEPYPVLLNETEDGGTLQNVTVHSKADLSRTESRIEVVEEEGEALLETFTEAPSIFITRINASSETIGTTKAEVSMEDVLHSQENIVKKTAGEKKKGRERGKGKGNKGRHKRQRKRLEELDPDEEEIGEETHDYGDDDDDDGDGGEEYQYEYEDALVTEETVLSREEEKEQPTDSTVSSELDTQAAEKEIT</sequence>
<gene>
    <name evidence="1" type="ORF">PDJAM_G00088650</name>
</gene>
<protein>
    <submittedName>
        <fullName evidence="1">Uncharacterized protein</fullName>
    </submittedName>
</protein>
<accession>A0ACC5Z5F3</accession>
<dbReference type="Proteomes" id="UP000830395">
    <property type="component" value="Chromosome 18"/>
</dbReference>
<keyword evidence="2" id="KW-1185">Reference proteome</keyword>
<comment type="caution">
    <text evidence="1">The sequence shown here is derived from an EMBL/GenBank/DDBJ whole genome shotgun (WGS) entry which is preliminary data.</text>
</comment>
<reference evidence="1" key="1">
    <citation type="submission" date="2020-02" db="EMBL/GenBank/DDBJ databases">
        <title>Genome sequencing of the panga catfish, Pangasius djambal.</title>
        <authorList>
            <person name="Wen M."/>
            <person name="Zahm M."/>
            <person name="Roques C."/>
            <person name="Cabau C."/>
            <person name="Klopp C."/>
            <person name="Donnadieu C."/>
            <person name="Jouanno E."/>
            <person name="Avarre J.-C."/>
            <person name="Campet M."/>
            <person name="Ha T."/>
            <person name="Dugue R."/>
            <person name="Lampietro C."/>
            <person name="Louis A."/>
            <person name="Herpin A."/>
            <person name="Echchiki A."/>
            <person name="Berthelot C."/>
            <person name="Parey E."/>
            <person name="Roest-Crollius H."/>
            <person name="Braasch I."/>
            <person name="Postlethwait J.H."/>
            <person name="Bobe J."/>
            <person name="Montfort J."/>
            <person name="Bouchez O."/>
            <person name="Begum T."/>
            <person name="Schartl M."/>
            <person name="Gustiano R."/>
            <person name="Guiguen Y."/>
        </authorList>
    </citation>
    <scope>NUCLEOTIDE SEQUENCE</scope>
    <source>
        <strain evidence="1">Pdj_M5554</strain>
    </source>
</reference>
<dbReference type="EMBL" id="CM040992">
    <property type="protein sequence ID" value="MCJ8742998.1"/>
    <property type="molecule type" value="Genomic_DNA"/>
</dbReference>
<name>A0ACC5Z5F3_9TELE</name>
<proteinExistence type="predicted"/>
<evidence type="ECO:0000313" key="2">
    <source>
        <dbReference type="Proteomes" id="UP000830395"/>
    </source>
</evidence>